<dbReference type="Proteomes" id="UP001056120">
    <property type="component" value="Linkage Group LG11"/>
</dbReference>
<gene>
    <name evidence="1" type="ORF">L1987_32811</name>
</gene>
<protein>
    <submittedName>
        <fullName evidence="1">Uncharacterized protein</fullName>
    </submittedName>
</protein>
<dbReference type="EMBL" id="CM042028">
    <property type="protein sequence ID" value="KAI3797553.1"/>
    <property type="molecule type" value="Genomic_DNA"/>
</dbReference>
<organism evidence="1 2">
    <name type="scientific">Smallanthus sonchifolius</name>
    <dbReference type="NCBI Taxonomy" id="185202"/>
    <lineage>
        <taxon>Eukaryota</taxon>
        <taxon>Viridiplantae</taxon>
        <taxon>Streptophyta</taxon>
        <taxon>Embryophyta</taxon>
        <taxon>Tracheophyta</taxon>
        <taxon>Spermatophyta</taxon>
        <taxon>Magnoliopsida</taxon>
        <taxon>eudicotyledons</taxon>
        <taxon>Gunneridae</taxon>
        <taxon>Pentapetalae</taxon>
        <taxon>asterids</taxon>
        <taxon>campanulids</taxon>
        <taxon>Asterales</taxon>
        <taxon>Asteraceae</taxon>
        <taxon>Asteroideae</taxon>
        <taxon>Heliantheae alliance</taxon>
        <taxon>Millerieae</taxon>
        <taxon>Smallanthus</taxon>
    </lineage>
</organism>
<evidence type="ECO:0000313" key="2">
    <source>
        <dbReference type="Proteomes" id="UP001056120"/>
    </source>
</evidence>
<evidence type="ECO:0000313" key="1">
    <source>
        <dbReference type="EMBL" id="KAI3797553.1"/>
    </source>
</evidence>
<keyword evidence="2" id="KW-1185">Reference proteome</keyword>
<comment type="caution">
    <text evidence="1">The sequence shown here is derived from an EMBL/GenBank/DDBJ whole genome shotgun (WGS) entry which is preliminary data.</text>
</comment>
<reference evidence="1 2" key="2">
    <citation type="journal article" date="2022" name="Mol. Ecol. Resour.">
        <title>The genomes of chicory, endive, great burdock and yacon provide insights into Asteraceae paleo-polyploidization history and plant inulin production.</title>
        <authorList>
            <person name="Fan W."/>
            <person name="Wang S."/>
            <person name="Wang H."/>
            <person name="Wang A."/>
            <person name="Jiang F."/>
            <person name="Liu H."/>
            <person name="Zhao H."/>
            <person name="Xu D."/>
            <person name="Zhang Y."/>
        </authorList>
    </citation>
    <scope>NUCLEOTIDE SEQUENCE [LARGE SCALE GENOMIC DNA]</scope>
    <source>
        <strain evidence="2">cv. Yunnan</strain>
        <tissue evidence="1">Leaves</tissue>
    </source>
</reference>
<accession>A0ACB9HQH1</accession>
<proteinExistence type="predicted"/>
<reference evidence="2" key="1">
    <citation type="journal article" date="2022" name="Mol. Ecol. Resour.">
        <title>The genomes of chicory, endive, great burdock and yacon provide insights into Asteraceae palaeo-polyploidization history and plant inulin production.</title>
        <authorList>
            <person name="Fan W."/>
            <person name="Wang S."/>
            <person name="Wang H."/>
            <person name="Wang A."/>
            <person name="Jiang F."/>
            <person name="Liu H."/>
            <person name="Zhao H."/>
            <person name="Xu D."/>
            <person name="Zhang Y."/>
        </authorList>
    </citation>
    <scope>NUCLEOTIDE SEQUENCE [LARGE SCALE GENOMIC DNA]</scope>
    <source>
        <strain evidence="2">cv. Yunnan</strain>
    </source>
</reference>
<name>A0ACB9HQH1_9ASTR</name>
<sequence>MDFITKLPRTAKGHDTIWVIVDCLTKRAHFLPIRKTLSSERFAALRDVVWEKVQDPVCWSEIGQKELGSLEVVIEMPERILAQVGEVAYWLELPNELSGIHPTFHVTNERICHEFLRELGYVCIGLTLTGGLCGWLTVVQLIEEGVTTVTHGITGIPMEGTIPFGEIVSKVWAMDSDAWQAMKSYPADHDD</sequence>